<dbReference type="Proteomes" id="UP000288805">
    <property type="component" value="Unassembled WGS sequence"/>
</dbReference>
<evidence type="ECO:0000313" key="4">
    <source>
        <dbReference type="Proteomes" id="UP000288805"/>
    </source>
</evidence>
<evidence type="ECO:0000313" key="3">
    <source>
        <dbReference type="EMBL" id="RVX04407.1"/>
    </source>
</evidence>
<dbReference type="InterPro" id="IPR039299">
    <property type="entry name" value="SEOA"/>
</dbReference>
<dbReference type="GO" id="GO:0010088">
    <property type="term" value="P:phloem development"/>
    <property type="evidence" value="ECO:0007669"/>
    <property type="project" value="InterPro"/>
</dbReference>
<dbReference type="InterPro" id="IPR027942">
    <property type="entry name" value="SEO_N"/>
</dbReference>
<dbReference type="Pfam" id="PF14576">
    <property type="entry name" value="SEO_N"/>
    <property type="match status" value="1"/>
</dbReference>
<accession>A0A438J622</accession>
<protein>
    <submittedName>
        <fullName evidence="3">Protein SIEVE ELEMENT OCCLUSION B</fullName>
    </submittedName>
</protein>
<name>A0A438J622_VITVI</name>
<feature type="domain" description="Sieve element occlusion N-terminal" evidence="1">
    <location>
        <begin position="114"/>
        <end position="293"/>
    </location>
</feature>
<dbReference type="Pfam" id="PF14577">
    <property type="entry name" value="SEO_C"/>
    <property type="match status" value="1"/>
</dbReference>
<dbReference type="AlphaFoldDB" id="A0A438J622"/>
<dbReference type="EMBL" id="QGNW01000061">
    <property type="protein sequence ID" value="RVX04407.1"/>
    <property type="molecule type" value="Genomic_DNA"/>
</dbReference>
<reference evidence="3 4" key="1">
    <citation type="journal article" date="2018" name="PLoS Genet.">
        <title>Population sequencing reveals clonal diversity and ancestral inbreeding in the grapevine cultivar Chardonnay.</title>
        <authorList>
            <person name="Roach M.J."/>
            <person name="Johnson D.L."/>
            <person name="Bohlmann J."/>
            <person name="van Vuuren H.J."/>
            <person name="Jones S.J."/>
            <person name="Pretorius I.S."/>
            <person name="Schmidt S.A."/>
            <person name="Borneman A.R."/>
        </authorList>
    </citation>
    <scope>NUCLEOTIDE SEQUENCE [LARGE SCALE GENOMIC DNA]</scope>
    <source>
        <strain evidence="4">cv. Chardonnay</strain>
        <tissue evidence="3">Leaf</tissue>
    </source>
</reference>
<evidence type="ECO:0000259" key="2">
    <source>
        <dbReference type="Pfam" id="PF14577"/>
    </source>
</evidence>
<comment type="caution">
    <text evidence="3">The sequence shown here is derived from an EMBL/GenBank/DDBJ whole genome shotgun (WGS) entry which is preliminary data.</text>
</comment>
<evidence type="ECO:0000259" key="1">
    <source>
        <dbReference type="Pfam" id="PF14576"/>
    </source>
</evidence>
<dbReference type="InterPro" id="IPR027944">
    <property type="entry name" value="SEO_C"/>
</dbReference>
<dbReference type="PANTHER" id="PTHR33232">
    <property type="entry name" value="PROTEIN SIEVE ELEMENT OCCLUSION B-LIKE"/>
    <property type="match status" value="1"/>
</dbReference>
<sequence>MDMLVKRRKFDSAVSGATVINGVAITMASRKEAQTQLNELLEDYDGHYDFLKLYLAQIIKRTSCKKEGTVRIALFFEKVVFQVHKQKFITDRYHARAVKVHMQRPGGIQDTFIFAWETKVVLALAAFSVTYGKFWLVAQPSPTNLLAKSIAILEQLPDMLADKEPWKPKFEAPSNLIKTILKVTKCVVEFWELLSEYMTEGRGMPTAAAHIPTAVYWTIHGMVVCTKRTMCLTDMGQEDIDQTMEDWYLSSLDHKLSQIHDYLKEQLAVCRQHIRERREIEAYKMIEHLLKTPQIDNMKILGALICAKAEQLPLFDSLNKKRARLDVLWKKNVLLFISELEVPYQELSILEKMYLESRQDPTKEESQYEVVWLPVVDGSTPWNEEKDRHFETQKASMKWYSVFHPSLLETAAIKYIKEVWGFNKRPMLVALDPMGRVVNPNAIHMIYIWGPTVAFPFSKSREEGLWKEVTWGIELLAAAIHPMIVDWSGSGDSLTFAKAVESAADIKLEMLYVGKSNLRERVRKNNDSIAQENLSHVLPDLTSVWFFWARLESMWHSKVQHGENAERDPIMQEIVSMLSFDGGDHGWAVFGRGWGEMSQMTKAKGDTIVGCLRDYHVWKNNIATKGFVGAVNDYLPQLHTPHHCNRLVLPGTTGRTPDRVACAECGRPMEKFIMYRCCTD</sequence>
<organism evidence="3 4">
    <name type="scientific">Vitis vinifera</name>
    <name type="common">Grape</name>
    <dbReference type="NCBI Taxonomy" id="29760"/>
    <lineage>
        <taxon>Eukaryota</taxon>
        <taxon>Viridiplantae</taxon>
        <taxon>Streptophyta</taxon>
        <taxon>Embryophyta</taxon>
        <taxon>Tracheophyta</taxon>
        <taxon>Spermatophyta</taxon>
        <taxon>Magnoliopsida</taxon>
        <taxon>eudicotyledons</taxon>
        <taxon>Gunneridae</taxon>
        <taxon>Pentapetalae</taxon>
        <taxon>rosids</taxon>
        <taxon>Vitales</taxon>
        <taxon>Vitaceae</taxon>
        <taxon>Viteae</taxon>
        <taxon>Vitis</taxon>
    </lineage>
</organism>
<dbReference type="PANTHER" id="PTHR33232:SF20">
    <property type="entry name" value="PROTEIN SIEVE ELEMENT OCCLUSION B-LIKE"/>
    <property type="match status" value="1"/>
</dbReference>
<proteinExistence type="predicted"/>
<gene>
    <name evidence="3" type="primary">SEOB_2</name>
    <name evidence="3" type="ORF">CK203_018402</name>
</gene>
<feature type="domain" description="Sieve element occlusion C-terminal" evidence="2">
    <location>
        <begin position="460"/>
        <end position="679"/>
    </location>
</feature>